<keyword evidence="1" id="KW-0479">Metal-binding</keyword>
<accession>K0SWE7</accession>
<dbReference type="Gene3D" id="6.10.140.2220">
    <property type="match status" value="1"/>
</dbReference>
<evidence type="ECO:0000313" key="9">
    <source>
        <dbReference type="Proteomes" id="UP000266841"/>
    </source>
</evidence>
<proteinExistence type="inferred from homology"/>
<dbReference type="PANTHER" id="PTHR11102:SF160">
    <property type="entry name" value="ERAD-ASSOCIATED E3 UBIQUITIN-PROTEIN LIGASE COMPONENT HRD3"/>
    <property type="match status" value="1"/>
</dbReference>
<dbReference type="OrthoDB" id="200229at2759"/>
<name>K0SWE7_THAOC</name>
<dbReference type="PROSITE" id="PS50865">
    <property type="entry name" value="ZF_MYND_2"/>
    <property type="match status" value="1"/>
</dbReference>
<evidence type="ECO:0000256" key="4">
    <source>
        <dbReference type="ARBA" id="ARBA00038101"/>
    </source>
</evidence>
<dbReference type="eggNOG" id="ENOG502RZ2E">
    <property type="taxonomic scope" value="Eukaryota"/>
</dbReference>
<dbReference type="Pfam" id="PF08238">
    <property type="entry name" value="Sel1"/>
    <property type="match status" value="3"/>
</dbReference>
<evidence type="ECO:0000256" key="5">
    <source>
        <dbReference type="PROSITE-ProRule" id="PRU00134"/>
    </source>
</evidence>
<dbReference type="SUPFAM" id="SSF144232">
    <property type="entry name" value="HIT/MYND zinc finger-like"/>
    <property type="match status" value="1"/>
</dbReference>
<comment type="caution">
    <text evidence="8">The sequence shown here is derived from an EMBL/GenBank/DDBJ whole genome shotgun (WGS) entry which is preliminary data.</text>
</comment>
<evidence type="ECO:0000256" key="6">
    <source>
        <dbReference type="SAM" id="MobiDB-lite"/>
    </source>
</evidence>
<feature type="region of interest" description="Disordered" evidence="6">
    <location>
        <begin position="1"/>
        <end position="26"/>
    </location>
</feature>
<dbReference type="InterPro" id="IPR050767">
    <property type="entry name" value="Sel1_AlgK"/>
</dbReference>
<dbReference type="EMBL" id="AGNL01018759">
    <property type="protein sequence ID" value="EJK62592.1"/>
    <property type="molecule type" value="Genomic_DNA"/>
</dbReference>
<sequence>MMSCQPVDRESGSGEACANCGKQGSDSVKLRNCTACRLVKYCGVDCQRAHRKQHKKVCKQRAAELKDEELYSQGLERLEGDFCPICTLPIPLPVNYHSVFEVCCMKRVCKGCVMAAGKRGMFDCAFCRTPCPDCDADHLAMIRARVKKKDPEAVNNLGQKYFFGSLGLQKDMQKAVELYTKAAELGSIDALFSLGDAYYFGEGVQEDKGKAYEIYKKAAMKGHVECRFNLGNHEGRKGNYDRAIKHYLISAKMGHEDSVGKIKQLFMAGVGTKDQYMEALRGYQNAVEEMKSHDRDEAKRLAGNQS</sequence>
<dbReference type="Pfam" id="PF01753">
    <property type="entry name" value="zf-MYND"/>
    <property type="match status" value="1"/>
</dbReference>
<comment type="similarity">
    <text evidence="4">Belongs to the sel-1 family.</text>
</comment>
<dbReference type="PROSITE" id="PS01360">
    <property type="entry name" value="ZF_MYND_1"/>
    <property type="match status" value="1"/>
</dbReference>
<evidence type="ECO:0000259" key="7">
    <source>
        <dbReference type="PROSITE" id="PS50865"/>
    </source>
</evidence>
<keyword evidence="3" id="KW-0862">Zinc</keyword>
<feature type="domain" description="MYND-type" evidence="7">
    <location>
        <begin position="17"/>
        <end position="58"/>
    </location>
</feature>
<dbReference type="InterPro" id="IPR006597">
    <property type="entry name" value="Sel1-like"/>
</dbReference>
<protein>
    <recommendedName>
        <fullName evidence="7">MYND-type domain-containing protein</fullName>
    </recommendedName>
</protein>
<dbReference type="AlphaFoldDB" id="K0SWE7"/>
<keyword evidence="2 5" id="KW-0863">Zinc-finger</keyword>
<dbReference type="PANTHER" id="PTHR11102">
    <property type="entry name" value="SEL-1-LIKE PROTEIN"/>
    <property type="match status" value="1"/>
</dbReference>
<organism evidence="8 9">
    <name type="scientific">Thalassiosira oceanica</name>
    <name type="common">Marine diatom</name>
    <dbReference type="NCBI Taxonomy" id="159749"/>
    <lineage>
        <taxon>Eukaryota</taxon>
        <taxon>Sar</taxon>
        <taxon>Stramenopiles</taxon>
        <taxon>Ochrophyta</taxon>
        <taxon>Bacillariophyta</taxon>
        <taxon>Coscinodiscophyceae</taxon>
        <taxon>Thalassiosirophycidae</taxon>
        <taxon>Thalassiosirales</taxon>
        <taxon>Thalassiosiraceae</taxon>
        <taxon>Thalassiosira</taxon>
    </lineage>
</organism>
<evidence type="ECO:0000256" key="1">
    <source>
        <dbReference type="ARBA" id="ARBA00022723"/>
    </source>
</evidence>
<keyword evidence="9" id="KW-1185">Reference proteome</keyword>
<dbReference type="SUPFAM" id="SSF81901">
    <property type="entry name" value="HCP-like"/>
    <property type="match status" value="1"/>
</dbReference>
<dbReference type="Proteomes" id="UP000266841">
    <property type="component" value="Unassembled WGS sequence"/>
</dbReference>
<dbReference type="Gene3D" id="1.25.40.10">
    <property type="entry name" value="Tetratricopeptide repeat domain"/>
    <property type="match status" value="1"/>
</dbReference>
<evidence type="ECO:0000256" key="3">
    <source>
        <dbReference type="ARBA" id="ARBA00022833"/>
    </source>
</evidence>
<dbReference type="InterPro" id="IPR011990">
    <property type="entry name" value="TPR-like_helical_dom_sf"/>
</dbReference>
<dbReference type="InterPro" id="IPR002893">
    <property type="entry name" value="Znf_MYND"/>
</dbReference>
<evidence type="ECO:0000313" key="8">
    <source>
        <dbReference type="EMBL" id="EJK62592.1"/>
    </source>
</evidence>
<evidence type="ECO:0000256" key="2">
    <source>
        <dbReference type="ARBA" id="ARBA00022771"/>
    </source>
</evidence>
<reference evidence="8 9" key="1">
    <citation type="journal article" date="2012" name="Genome Biol.">
        <title>Genome and low-iron response of an oceanic diatom adapted to chronic iron limitation.</title>
        <authorList>
            <person name="Lommer M."/>
            <person name="Specht M."/>
            <person name="Roy A.S."/>
            <person name="Kraemer L."/>
            <person name="Andreson R."/>
            <person name="Gutowska M.A."/>
            <person name="Wolf J."/>
            <person name="Bergner S.V."/>
            <person name="Schilhabel M.B."/>
            <person name="Klostermeier U.C."/>
            <person name="Beiko R.G."/>
            <person name="Rosenstiel P."/>
            <person name="Hippler M."/>
            <person name="Laroche J."/>
        </authorList>
    </citation>
    <scope>NUCLEOTIDE SEQUENCE [LARGE SCALE GENOMIC DNA]</scope>
    <source>
        <strain evidence="8 9">CCMP1005</strain>
    </source>
</reference>
<dbReference type="SMART" id="SM00671">
    <property type="entry name" value="SEL1"/>
    <property type="match status" value="3"/>
</dbReference>
<gene>
    <name evidence="8" type="ORF">THAOC_16789</name>
</gene>
<dbReference type="GO" id="GO:0008270">
    <property type="term" value="F:zinc ion binding"/>
    <property type="evidence" value="ECO:0007669"/>
    <property type="project" value="UniProtKB-KW"/>
</dbReference>